<evidence type="ECO:0000256" key="2">
    <source>
        <dbReference type="ARBA" id="ARBA00016004"/>
    </source>
</evidence>
<dbReference type="InterPro" id="IPR015422">
    <property type="entry name" value="PyrdxlP-dep_Trfase_small"/>
</dbReference>
<dbReference type="InterPro" id="IPR000524">
    <property type="entry name" value="Tscrpt_reg_HTH_GntR"/>
</dbReference>
<dbReference type="PANTHER" id="PTHR46577">
    <property type="entry name" value="HTH-TYPE TRANSCRIPTIONAL REGULATORY PROTEIN GABR"/>
    <property type="match status" value="1"/>
</dbReference>
<dbReference type="GO" id="GO:0003677">
    <property type="term" value="F:DNA binding"/>
    <property type="evidence" value="ECO:0007669"/>
    <property type="project" value="UniProtKB-KW"/>
</dbReference>
<dbReference type="CDD" id="cd00609">
    <property type="entry name" value="AAT_like"/>
    <property type="match status" value="1"/>
</dbReference>
<dbReference type="InterPro" id="IPR036388">
    <property type="entry name" value="WH-like_DNA-bd_sf"/>
</dbReference>
<dbReference type="SUPFAM" id="SSF46785">
    <property type="entry name" value="Winged helix' DNA-binding domain"/>
    <property type="match status" value="1"/>
</dbReference>
<dbReference type="RefSeq" id="WP_150945307.1">
    <property type="nucleotide sequence ID" value="NZ_VCMV01000021.1"/>
</dbReference>
<dbReference type="Gene3D" id="1.10.10.10">
    <property type="entry name" value="Winged helix-like DNA-binding domain superfamily/Winged helix DNA-binding domain"/>
    <property type="match status" value="1"/>
</dbReference>
<protein>
    <recommendedName>
        <fullName evidence="2">8-amino-7-oxononanoate synthase</fullName>
    </recommendedName>
    <alternativeName>
        <fullName evidence="7">Alpha-oxoamine synthase</fullName>
    </alternativeName>
</protein>
<comment type="similarity">
    <text evidence="1">In the C-terminal section; belongs to the class-I pyridoxal-phosphate-dependent aminotransferase family.</text>
</comment>
<reference evidence="9 10" key="1">
    <citation type="journal article" date="2019" name="Microorganisms">
        <title>Genome Insights into the Novel Species Microvirga brassicacearum, a Rapeseed Endophyte with Biotechnological Potential.</title>
        <authorList>
            <person name="Jimenez-Gomez A."/>
            <person name="Saati-Santamaria Z."/>
            <person name="Igual J.M."/>
            <person name="Rivas R."/>
            <person name="Mateos P.F."/>
            <person name="Garcia-Fraile P."/>
        </authorList>
    </citation>
    <scope>NUCLEOTIDE SEQUENCE [LARGE SCALE GENOMIC DNA]</scope>
    <source>
        <strain evidence="9 10">CDVBN77</strain>
    </source>
</reference>
<dbReference type="Pfam" id="PF00392">
    <property type="entry name" value="GntR"/>
    <property type="match status" value="1"/>
</dbReference>
<evidence type="ECO:0000259" key="8">
    <source>
        <dbReference type="PROSITE" id="PS50949"/>
    </source>
</evidence>
<dbReference type="AlphaFoldDB" id="A0A5N3P9H8"/>
<dbReference type="InterPro" id="IPR004839">
    <property type="entry name" value="Aminotransferase_I/II_large"/>
</dbReference>
<proteinExistence type="inferred from homology"/>
<evidence type="ECO:0000313" key="9">
    <source>
        <dbReference type="EMBL" id="KAB0266392.1"/>
    </source>
</evidence>
<gene>
    <name evidence="9" type="ORF">FEZ63_13550</name>
</gene>
<dbReference type="EMBL" id="VCMV01000021">
    <property type="protein sequence ID" value="KAB0266392.1"/>
    <property type="molecule type" value="Genomic_DNA"/>
</dbReference>
<evidence type="ECO:0000313" key="10">
    <source>
        <dbReference type="Proteomes" id="UP000325684"/>
    </source>
</evidence>
<dbReference type="Proteomes" id="UP000325684">
    <property type="component" value="Unassembled WGS sequence"/>
</dbReference>
<keyword evidence="5" id="KW-0238">DNA-binding</keyword>
<accession>A0A5N3P9H8</accession>
<dbReference type="PANTHER" id="PTHR46577:SF1">
    <property type="entry name" value="HTH-TYPE TRANSCRIPTIONAL REGULATORY PROTEIN GABR"/>
    <property type="match status" value="1"/>
</dbReference>
<dbReference type="Gene3D" id="3.90.1150.10">
    <property type="entry name" value="Aspartate Aminotransferase, domain 1"/>
    <property type="match status" value="1"/>
</dbReference>
<dbReference type="PROSITE" id="PS50949">
    <property type="entry name" value="HTH_GNTR"/>
    <property type="match status" value="1"/>
</dbReference>
<organism evidence="9 10">
    <name type="scientific">Microvirga brassicacearum</name>
    <dbReference type="NCBI Taxonomy" id="2580413"/>
    <lineage>
        <taxon>Bacteria</taxon>
        <taxon>Pseudomonadati</taxon>
        <taxon>Pseudomonadota</taxon>
        <taxon>Alphaproteobacteria</taxon>
        <taxon>Hyphomicrobiales</taxon>
        <taxon>Methylobacteriaceae</taxon>
        <taxon>Microvirga</taxon>
    </lineage>
</organism>
<evidence type="ECO:0000256" key="4">
    <source>
        <dbReference type="ARBA" id="ARBA00023015"/>
    </source>
</evidence>
<dbReference type="GO" id="GO:0008483">
    <property type="term" value="F:transaminase activity"/>
    <property type="evidence" value="ECO:0007669"/>
    <property type="project" value="UniProtKB-KW"/>
</dbReference>
<sequence>MSAFFSTAWLKDRLTERTMRGIALETSALIRSGAIPVGTQLPPVREIARALGVSPATISSAWSELRRHNVISGRGRNGVWVCGDKIAPRPSRFENIGNFGEHVIDLTVAVPDPALLPPLGDALLHGAEVAMLNSYLRVPILDSLQAVMRPRWPYAAEAFLATNGGYDAVNVTLQALVMPGSVVAIENPTAMRLLDILDNLRAHIIPVNCDEHGPCPKSLAEALQKKPSAFLYQPRTHAITGHQVSSERLKELARVLKDSDLVIVEDDGIGDLSSLPPASLGAHYPERTVHILSLSKAFGPDLRLAVLSSSASIVDQIQAYRSFGAGWTSRILQAAGAWLIADLASNAAVDHAKTVYGTRRRALIDRMKDRGLHIPDRDGLCLWLPVRSEQFALVTLAARGIAVLPGKKCSITDTQHIRVATSLLTDQVDAVADALALVHPTGASDQREGFGRYSV</sequence>
<keyword evidence="9" id="KW-0808">Transferase</keyword>
<dbReference type="GO" id="GO:0030170">
    <property type="term" value="F:pyridoxal phosphate binding"/>
    <property type="evidence" value="ECO:0007669"/>
    <property type="project" value="InterPro"/>
</dbReference>
<keyword evidence="9" id="KW-0032">Aminotransferase</keyword>
<evidence type="ECO:0000256" key="1">
    <source>
        <dbReference type="ARBA" id="ARBA00005384"/>
    </source>
</evidence>
<name>A0A5N3P9H8_9HYPH</name>
<feature type="domain" description="HTH gntR-type" evidence="8">
    <location>
        <begin position="16"/>
        <end position="84"/>
    </location>
</feature>
<evidence type="ECO:0000256" key="5">
    <source>
        <dbReference type="ARBA" id="ARBA00023125"/>
    </source>
</evidence>
<dbReference type="InterPro" id="IPR051446">
    <property type="entry name" value="HTH_trans_reg/aminotransferase"/>
</dbReference>
<dbReference type="SUPFAM" id="SSF53383">
    <property type="entry name" value="PLP-dependent transferases"/>
    <property type="match status" value="1"/>
</dbReference>
<dbReference type="Gene3D" id="3.40.640.10">
    <property type="entry name" value="Type I PLP-dependent aspartate aminotransferase-like (Major domain)"/>
    <property type="match status" value="1"/>
</dbReference>
<dbReference type="SMART" id="SM00345">
    <property type="entry name" value="HTH_GNTR"/>
    <property type="match status" value="1"/>
</dbReference>
<evidence type="ECO:0000256" key="7">
    <source>
        <dbReference type="ARBA" id="ARBA00031658"/>
    </source>
</evidence>
<comment type="caution">
    <text evidence="9">The sequence shown here is derived from an EMBL/GenBank/DDBJ whole genome shotgun (WGS) entry which is preliminary data.</text>
</comment>
<keyword evidence="6" id="KW-0804">Transcription</keyword>
<keyword evidence="4" id="KW-0805">Transcription regulation</keyword>
<keyword evidence="10" id="KW-1185">Reference proteome</keyword>
<dbReference type="InterPro" id="IPR015421">
    <property type="entry name" value="PyrdxlP-dep_Trfase_major"/>
</dbReference>
<dbReference type="OrthoDB" id="9804020at2"/>
<dbReference type="GO" id="GO:0003700">
    <property type="term" value="F:DNA-binding transcription factor activity"/>
    <property type="evidence" value="ECO:0007669"/>
    <property type="project" value="InterPro"/>
</dbReference>
<dbReference type="InterPro" id="IPR036390">
    <property type="entry name" value="WH_DNA-bd_sf"/>
</dbReference>
<keyword evidence="3" id="KW-0663">Pyridoxal phosphate</keyword>
<dbReference type="Pfam" id="PF00155">
    <property type="entry name" value="Aminotran_1_2"/>
    <property type="match status" value="1"/>
</dbReference>
<evidence type="ECO:0000256" key="3">
    <source>
        <dbReference type="ARBA" id="ARBA00022898"/>
    </source>
</evidence>
<evidence type="ECO:0000256" key="6">
    <source>
        <dbReference type="ARBA" id="ARBA00023163"/>
    </source>
</evidence>
<dbReference type="InterPro" id="IPR015424">
    <property type="entry name" value="PyrdxlP-dep_Trfase"/>
</dbReference>